<gene>
    <name evidence="1" type="ORF">LCGC14_0476850</name>
</gene>
<evidence type="ECO:0000313" key="1">
    <source>
        <dbReference type="EMBL" id="KKN65868.1"/>
    </source>
</evidence>
<dbReference type="AlphaFoldDB" id="A0A0F9VJ69"/>
<protein>
    <submittedName>
        <fullName evidence="1">Uncharacterized protein</fullName>
    </submittedName>
</protein>
<organism evidence="1">
    <name type="scientific">marine sediment metagenome</name>
    <dbReference type="NCBI Taxonomy" id="412755"/>
    <lineage>
        <taxon>unclassified sequences</taxon>
        <taxon>metagenomes</taxon>
        <taxon>ecological metagenomes</taxon>
    </lineage>
</organism>
<name>A0A0F9VJ69_9ZZZZ</name>
<proteinExistence type="predicted"/>
<accession>A0A0F9VJ69</accession>
<dbReference type="EMBL" id="LAZR01000514">
    <property type="protein sequence ID" value="KKN65868.1"/>
    <property type="molecule type" value="Genomic_DNA"/>
</dbReference>
<sequence>MGGVDLLVRPRSNRYKASLNDCLADHIKSDSDFIDGIRRGLKDCKEGRVKPWSQIKQELGIG</sequence>
<comment type="caution">
    <text evidence="1">The sequence shown here is derived from an EMBL/GenBank/DDBJ whole genome shotgun (WGS) entry which is preliminary data.</text>
</comment>
<reference evidence="1" key="1">
    <citation type="journal article" date="2015" name="Nature">
        <title>Complex archaea that bridge the gap between prokaryotes and eukaryotes.</title>
        <authorList>
            <person name="Spang A."/>
            <person name="Saw J.H."/>
            <person name="Jorgensen S.L."/>
            <person name="Zaremba-Niedzwiedzka K."/>
            <person name="Martijn J."/>
            <person name="Lind A.E."/>
            <person name="van Eijk R."/>
            <person name="Schleper C."/>
            <person name="Guy L."/>
            <person name="Ettema T.J."/>
        </authorList>
    </citation>
    <scope>NUCLEOTIDE SEQUENCE</scope>
</reference>